<evidence type="ECO:0000259" key="1">
    <source>
        <dbReference type="Pfam" id="PF00724"/>
    </source>
</evidence>
<protein>
    <submittedName>
        <fullName evidence="2">NADH:flavin oxidoreductase</fullName>
    </submittedName>
</protein>
<dbReference type="RefSeq" id="WP_248554019.1">
    <property type="nucleotide sequence ID" value="NZ_JALPRK010000036.1"/>
</dbReference>
<dbReference type="InterPro" id="IPR013785">
    <property type="entry name" value="Aldolase_TIM"/>
</dbReference>
<dbReference type="CDD" id="cd02803">
    <property type="entry name" value="OYE_like_FMN_family"/>
    <property type="match status" value="1"/>
</dbReference>
<dbReference type="PANTHER" id="PTHR22893:SF91">
    <property type="entry name" value="NADPH DEHYDROGENASE 2-RELATED"/>
    <property type="match status" value="1"/>
</dbReference>
<name>A0A9X2BU14_9BACL</name>
<dbReference type="AlphaFoldDB" id="A0A9X2BU14"/>
<proteinExistence type="predicted"/>
<accession>A0A9X2BU14</accession>
<evidence type="ECO:0000313" key="3">
    <source>
        <dbReference type="Proteomes" id="UP001139534"/>
    </source>
</evidence>
<feature type="domain" description="NADH:flavin oxidoreductase/NADH oxidase N-terminal" evidence="1">
    <location>
        <begin position="6"/>
        <end position="341"/>
    </location>
</feature>
<organism evidence="2 3">
    <name type="scientific">Paenibacillus mellifer</name>
    <dbReference type="NCBI Taxonomy" id="2937794"/>
    <lineage>
        <taxon>Bacteria</taxon>
        <taxon>Bacillati</taxon>
        <taxon>Bacillota</taxon>
        <taxon>Bacilli</taxon>
        <taxon>Bacillales</taxon>
        <taxon>Paenibacillaceae</taxon>
        <taxon>Paenibacillus</taxon>
    </lineage>
</organism>
<dbReference type="GO" id="GO:0016491">
    <property type="term" value="F:oxidoreductase activity"/>
    <property type="evidence" value="ECO:0007669"/>
    <property type="project" value="InterPro"/>
</dbReference>
<dbReference type="SUPFAM" id="SSF51395">
    <property type="entry name" value="FMN-linked oxidoreductases"/>
    <property type="match status" value="1"/>
</dbReference>
<dbReference type="InterPro" id="IPR045247">
    <property type="entry name" value="Oye-like"/>
</dbReference>
<dbReference type="GO" id="GO:0010181">
    <property type="term" value="F:FMN binding"/>
    <property type="evidence" value="ECO:0007669"/>
    <property type="project" value="InterPro"/>
</dbReference>
<comment type="caution">
    <text evidence="2">The sequence shown here is derived from an EMBL/GenBank/DDBJ whole genome shotgun (WGS) entry which is preliminary data.</text>
</comment>
<dbReference type="Pfam" id="PF00724">
    <property type="entry name" value="Oxidored_FMN"/>
    <property type="match status" value="1"/>
</dbReference>
<dbReference type="EMBL" id="JALPRK010000036">
    <property type="protein sequence ID" value="MCK8490055.1"/>
    <property type="molecule type" value="Genomic_DNA"/>
</dbReference>
<keyword evidence="3" id="KW-1185">Reference proteome</keyword>
<sequence length="360" mass="39477">MTKFEKLFSKFHLGNLTLSNRTVVAPMTRISATEDGLATERMARYYANFANGGFGLLISEGTYLDETYSQSYLNQPGIANEAQVESWKKVTHAVHQQGSNIFCQLMYSGALSQGNSYTNETIAPSSVKPKTEPALAGTGRTEFFLPREMTYDDIQAVINSFADSAVRAREAGFDGVEIHGANGYLLDQFLTDYTNQRTDKYGGSIENRVRLMVEVIQAVRKAVGSMFVVGIRVSQTKVNDYHHKWASGEKEAEVIFKSLGKAGVDFIHINEYDATKPAFDDKSSSLAAFAKKYAGVAVIACGHLEDPSKGETLLSRGEADLIALGKGALANPDWINKVVEGSSLSTLEDFTYPIKDKELL</sequence>
<dbReference type="PANTHER" id="PTHR22893">
    <property type="entry name" value="NADH OXIDOREDUCTASE-RELATED"/>
    <property type="match status" value="1"/>
</dbReference>
<reference evidence="2" key="1">
    <citation type="submission" date="2022-04" db="EMBL/GenBank/DDBJ databases">
        <authorList>
            <person name="Seo M.-J."/>
        </authorList>
    </citation>
    <scope>NUCLEOTIDE SEQUENCE</scope>
    <source>
        <strain evidence="2">MBLB2552</strain>
    </source>
</reference>
<evidence type="ECO:0000313" key="2">
    <source>
        <dbReference type="EMBL" id="MCK8490055.1"/>
    </source>
</evidence>
<gene>
    <name evidence="2" type="ORF">M0651_23105</name>
</gene>
<dbReference type="Proteomes" id="UP001139534">
    <property type="component" value="Unassembled WGS sequence"/>
</dbReference>
<dbReference type="InterPro" id="IPR001155">
    <property type="entry name" value="OxRdtase_FMN_N"/>
</dbReference>
<dbReference type="Gene3D" id="3.20.20.70">
    <property type="entry name" value="Aldolase class I"/>
    <property type="match status" value="1"/>
</dbReference>